<accession>A0ABT0WFX7</accession>
<feature type="compositionally biased region" description="Basic and acidic residues" evidence="2">
    <location>
        <begin position="1010"/>
        <end position="1020"/>
    </location>
</feature>
<evidence type="ECO:0000313" key="3">
    <source>
        <dbReference type="EMBL" id="MCM2534979.1"/>
    </source>
</evidence>
<feature type="coiled-coil region" evidence="1">
    <location>
        <begin position="1064"/>
        <end position="1098"/>
    </location>
</feature>
<feature type="compositionally biased region" description="Basic and acidic residues" evidence="2">
    <location>
        <begin position="970"/>
        <end position="979"/>
    </location>
</feature>
<organism evidence="3 4">
    <name type="scientific">Neobacillus pocheonensis</name>
    <dbReference type="NCBI Taxonomy" id="363869"/>
    <lineage>
        <taxon>Bacteria</taxon>
        <taxon>Bacillati</taxon>
        <taxon>Bacillota</taxon>
        <taxon>Bacilli</taxon>
        <taxon>Bacillales</taxon>
        <taxon>Bacillaceae</taxon>
        <taxon>Neobacillus</taxon>
    </lineage>
</organism>
<evidence type="ECO:0000313" key="4">
    <source>
        <dbReference type="Proteomes" id="UP001523262"/>
    </source>
</evidence>
<evidence type="ECO:0000256" key="1">
    <source>
        <dbReference type="SAM" id="Coils"/>
    </source>
</evidence>
<gene>
    <name evidence="3" type="ORF">NDK43_24885</name>
</gene>
<feature type="compositionally biased region" description="Basic and acidic residues" evidence="2">
    <location>
        <begin position="1030"/>
        <end position="1052"/>
    </location>
</feature>
<keyword evidence="4" id="KW-1185">Reference proteome</keyword>
<dbReference type="Proteomes" id="UP001523262">
    <property type="component" value="Unassembled WGS sequence"/>
</dbReference>
<sequence length="1467" mass="171265">MQKQYKDTTFNFHNEETSTNGLIAMMNGGGKGVFLQTIFQILKPGTSWGKQNNRYYQQFFFNNKEQFIPYTFHVLIQWELDGSDRRHLVTGGMFSAEQRISMSEESGYESKTLEQEAKILPNITFYTREFERKEEVSLEHIPLYENDEVAETESLKDYLNWNGYDVYRDTKKHYRILDTYGINRKDWDIMKEINKDEGGVGKYFEGAEDDHSLFQKRIIPTVSQVLHRTEHQKNDLVEIFKSQASIAKDLPVLLKREQAHKEFLEDIVPFEENLAKGVDHKEIVHAGIKVGRQLLGALEHLKQSEEETLLTLEKDIGKLTIRQADLRYQNDNLEYAKAHREVLDWEKKLVVERNKHTSLQANVKDKQERKEQLAFQLLLKEWSENEQTIRSLSQQIAKLEQNSGLEQVNQRMDEIKIEAAKQWEHSYLSILEACKQYLGYQKFIKKKGTDLSQQDKQKTKEIAQLSTEIDFLYTQMHTFDSKEEALINEFGDRLTYDLKGFIESLSKQIETKKAMLEELQAKDKESSEKRNQLATSHGTLFQSIQFSEEKCKELKAANEEQKQKEAKLLDRLHGLLDDVTAPLTHALLSKYAIQIEDILGNNREQGEQIKKDLWEIQLDNSLNDEPFWISNKDVKELKEWIDEKTGIDVFYGTQFLQSLSAEKMANHLRTNPLLPYGLVVSQHQWQKINQQVLSGRMFKSPVPIFMREEMNSENHKPSFVIINGTEKELLSDKNQFTNWKIKIAKQIEEKKDTLIEIEKTETSLRRILKEIDRFLSSELSSDLEKTFNQEQSALLSKKTKFQEITTQEEKEKDLQLQLKEQREKTKRKIEKLTRDVETLEDFDQEKTLHQENKQVKLEKEKQKEALVIGQQEIGKEHENIVEMQNKWNQTYLEWKLTTEQNIKEIAFFIKEAVFPADEKADSCEEVPRLSPHLLEEINGSIEELKQLQKSKEEQARELLVIQAKKESEQKQQKKLEKKLNTHTTDWNKAPEPDEPMSILENMLQTAQKEAKAAEKEERDQGTAVTVAETSQKHATEQRDKLGKKVSKHEKQPEEWEDLDLEVKAVEIKDQTKRTKEEIKQAEKRQKETEANITGYEGDLLTLSVILKEEAAAFTDTDLEKIKSQGKQCILSWCEEHQAIQEEGQEKHAKIEQSLRNLKITIEGKDWEIRFKNEVLTTLDHMDTRHYSYIQSVVKNMKRFSQSGLEQLERDKERAEKAQNFWASRASMKVMSISEAIRSMIAKMKLKNERGSFPLVQLKEDILPKQAEDIEPLLKQHFVAAINKITKQFDMIDDTNRAVDQEIKQLISDEQILFVSLRNRYPELLVYNMRTDNAFMYGKPQREHYSTWQTINQGSKTKSDGSGGQKLSARMIMMMMLLSVKNETDQSWVPLVCDNPFGQAASAHVLDPIFSVAEKLKFQFIVVTPPELVKTEISQRFDAYYKLDFIREKGKEIVSDTIVPAFRIYQGS</sequence>
<feature type="region of interest" description="Disordered" evidence="2">
    <location>
        <begin position="1010"/>
        <end position="1052"/>
    </location>
</feature>
<dbReference type="EMBL" id="JAMQCR010000002">
    <property type="protein sequence ID" value="MCM2534979.1"/>
    <property type="molecule type" value="Genomic_DNA"/>
</dbReference>
<feature type="coiled-coil region" evidence="1">
    <location>
        <begin position="502"/>
        <end position="571"/>
    </location>
</feature>
<evidence type="ECO:0008006" key="5">
    <source>
        <dbReference type="Google" id="ProtNLM"/>
    </source>
</evidence>
<evidence type="ECO:0000256" key="2">
    <source>
        <dbReference type="SAM" id="MobiDB-lite"/>
    </source>
</evidence>
<feature type="region of interest" description="Disordered" evidence="2">
    <location>
        <begin position="970"/>
        <end position="994"/>
    </location>
</feature>
<keyword evidence="1" id="KW-0175">Coiled coil</keyword>
<name>A0ABT0WFX7_9BACI</name>
<proteinExistence type="predicted"/>
<comment type="caution">
    <text evidence="3">The sequence shown here is derived from an EMBL/GenBank/DDBJ whole genome shotgun (WGS) entry which is preliminary data.</text>
</comment>
<feature type="coiled-coil region" evidence="1">
    <location>
        <begin position="804"/>
        <end position="865"/>
    </location>
</feature>
<reference evidence="3 4" key="1">
    <citation type="submission" date="2022-06" db="EMBL/GenBank/DDBJ databases">
        <authorList>
            <person name="Jeon C.O."/>
        </authorList>
    </citation>
    <scope>NUCLEOTIDE SEQUENCE [LARGE SCALE GENOMIC DNA]</scope>
    <source>
        <strain evidence="3 4">KCTC 13943</strain>
    </source>
</reference>
<protein>
    <recommendedName>
        <fullName evidence="5">Chromosome segregation ATPase</fullName>
    </recommendedName>
</protein>
<feature type="coiled-coil region" evidence="1">
    <location>
        <begin position="1197"/>
        <end position="1224"/>
    </location>
</feature>